<dbReference type="PANTHER" id="PTHR22933:SF42">
    <property type="entry name" value="FI18455P1-RELATED"/>
    <property type="match status" value="1"/>
</dbReference>
<feature type="non-terminal residue" evidence="4">
    <location>
        <position position="1"/>
    </location>
</feature>
<dbReference type="PANTHER" id="PTHR22933">
    <property type="entry name" value="FI18007P1-RELATED"/>
    <property type="match status" value="1"/>
</dbReference>
<organism evidence="4 5">
    <name type="scientific">Drosophila rubida</name>
    <dbReference type="NCBI Taxonomy" id="30044"/>
    <lineage>
        <taxon>Eukaryota</taxon>
        <taxon>Metazoa</taxon>
        <taxon>Ecdysozoa</taxon>
        <taxon>Arthropoda</taxon>
        <taxon>Hexapoda</taxon>
        <taxon>Insecta</taxon>
        <taxon>Pterygota</taxon>
        <taxon>Neoptera</taxon>
        <taxon>Endopterygota</taxon>
        <taxon>Diptera</taxon>
        <taxon>Brachycera</taxon>
        <taxon>Muscomorpha</taxon>
        <taxon>Ephydroidea</taxon>
        <taxon>Drosophilidae</taxon>
        <taxon>Drosophila</taxon>
    </lineage>
</organism>
<dbReference type="SUPFAM" id="SSF57625">
    <property type="entry name" value="Invertebrate chitin-binding proteins"/>
    <property type="match status" value="1"/>
</dbReference>
<proteinExistence type="predicted"/>
<feature type="domain" description="Chitin-binding type-2" evidence="3">
    <location>
        <begin position="42"/>
        <end position="100"/>
    </location>
</feature>
<name>A0AAD4JWI5_9MUSC</name>
<reference evidence="4" key="1">
    <citation type="journal article" date="2021" name="Mol. Ecol. Resour.">
        <title>Phylogenomic analyses of the genus Drosophila reveals genomic signals of climate adaptation.</title>
        <authorList>
            <person name="Li F."/>
            <person name="Rane R.V."/>
            <person name="Luria V."/>
            <person name="Xiong Z."/>
            <person name="Chen J."/>
            <person name="Li Z."/>
            <person name="Catullo R.A."/>
            <person name="Griffin P.C."/>
            <person name="Schiffer M."/>
            <person name="Pearce S."/>
            <person name="Lee S.F."/>
            <person name="McElroy K."/>
            <person name="Stocker A."/>
            <person name="Shirriffs J."/>
            <person name="Cockerell F."/>
            <person name="Coppin C."/>
            <person name="Sgro C.M."/>
            <person name="Karger A."/>
            <person name="Cain J.W."/>
            <person name="Weber J.A."/>
            <person name="Santpere G."/>
            <person name="Kirschner M.W."/>
            <person name="Hoffmann A.A."/>
            <person name="Oakeshott J.G."/>
            <person name="Zhang G."/>
        </authorList>
    </citation>
    <scope>NUCLEOTIDE SEQUENCE</scope>
    <source>
        <strain evidence="4">BGI-SZ-2011g</strain>
    </source>
</reference>
<evidence type="ECO:0000259" key="3">
    <source>
        <dbReference type="PROSITE" id="PS50940"/>
    </source>
</evidence>
<evidence type="ECO:0000313" key="5">
    <source>
        <dbReference type="Proteomes" id="UP001200034"/>
    </source>
</evidence>
<sequence length="304" mass="35180">IFIVLVVMLGLLLSGNCVNGQIDGYIAGEDYPAYDAVPQGLSFNCQGRQPGYYADTETRCQVWHWCLHSGHQYSFLCPNGTVFNQAVRVCDWWSNVNCANSEQLYQNNDELYRIPERNQQQQQQHDRQTSLSQTRSSKANNNIDIIDKQSNNSKGIVDNPGPINYNKMTKNSFRGSLRFKSNSQSSYSSSQKQKKFRKVVVSKNISNNSSSRKHPDRNTNRNVNRKPNNYENTIVNSPPRHTSYSISNSTNNYNSKQRGRHRYKTNKFENDDELKDYKSKIKNKFNIDYDHSLDEEYEIIEAIE</sequence>
<evidence type="ECO:0000313" key="4">
    <source>
        <dbReference type="EMBL" id="KAH8365640.1"/>
    </source>
</evidence>
<feature type="chain" id="PRO_5042147603" description="Chitin-binding type-2 domain-containing protein" evidence="2">
    <location>
        <begin position="21"/>
        <end position="304"/>
    </location>
</feature>
<comment type="caution">
    <text evidence="4">The sequence shown here is derived from an EMBL/GenBank/DDBJ whole genome shotgun (WGS) entry which is preliminary data.</text>
</comment>
<feature type="signal peptide" evidence="2">
    <location>
        <begin position="1"/>
        <end position="20"/>
    </location>
</feature>
<dbReference type="Proteomes" id="UP001200034">
    <property type="component" value="Unassembled WGS sequence"/>
</dbReference>
<protein>
    <recommendedName>
        <fullName evidence="3">Chitin-binding type-2 domain-containing protein</fullName>
    </recommendedName>
</protein>
<dbReference type="Gene3D" id="2.170.140.10">
    <property type="entry name" value="Chitin binding domain"/>
    <property type="match status" value="1"/>
</dbReference>
<dbReference type="AlphaFoldDB" id="A0AAD4JWI5"/>
<feature type="compositionally biased region" description="Low complexity" evidence="1">
    <location>
        <begin position="180"/>
        <end position="191"/>
    </location>
</feature>
<dbReference type="GO" id="GO:0008061">
    <property type="term" value="F:chitin binding"/>
    <property type="evidence" value="ECO:0007669"/>
    <property type="project" value="InterPro"/>
</dbReference>
<dbReference type="Pfam" id="PF01607">
    <property type="entry name" value="CBM_14"/>
    <property type="match status" value="1"/>
</dbReference>
<keyword evidence="2" id="KW-0732">Signal</keyword>
<feature type="compositionally biased region" description="Low complexity" evidence="1">
    <location>
        <begin position="220"/>
        <end position="232"/>
    </location>
</feature>
<dbReference type="InterPro" id="IPR002557">
    <property type="entry name" value="Chitin-bd_dom"/>
</dbReference>
<dbReference type="InterPro" id="IPR052976">
    <property type="entry name" value="Scoloptoxin-like"/>
</dbReference>
<evidence type="ECO:0000256" key="1">
    <source>
        <dbReference type="SAM" id="MobiDB-lite"/>
    </source>
</evidence>
<dbReference type="GO" id="GO:0005576">
    <property type="term" value="C:extracellular region"/>
    <property type="evidence" value="ECO:0007669"/>
    <property type="project" value="InterPro"/>
</dbReference>
<feature type="compositionally biased region" description="Low complexity" evidence="1">
    <location>
        <begin position="201"/>
        <end position="210"/>
    </location>
</feature>
<keyword evidence="5" id="KW-1185">Reference proteome</keyword>
<dbReference type="InterPro" id="IPR036508">
    <property type="entry name" value="Chitin-bd_dom_sf"/>
</dbReference>
<feature type="region of interest" description="Disordered" evidence="1">
    <location>
        <begin position="117"/>
        <end position="260"/>
    </location>
</feature>
<dbReference type="PROSITE" id="PS50940">
    <property type="entry name" value="CHIT_BIND_II"/>
    <property type="match status" value="1"/>
</dbReference>
<dbReference type="SMART" id="SM00494">
    <property type="entry name" value="ChtBD2"/>
    <property type="match status" value="1"/>
</dbReference>
<dbReference type="EMBL" id="JAJJHW010002774">
    <property type="protein sequence ID" value="KAH8365640.1"/>
    <property type="molecule type" value="Genomic_DNA"/>
</dbReference>
<feature type="compositionally biased region" description="Polar residues" evidence="1">
    <location>
        <begin position="129"/>
        <end position="154"/>
    </location>
</feature>
<feature type="compositionally biased region" description="Low complexity" evidence="1">
    <location>
        <begin position="242"/>
        <end position="255"/>
    </location>
</feature>
<evidence type="ECO:0000256" key="2">
    <source>
        <dbReference type="SAM" id="SignalP"/>
    </source>
</evidence>
<gene>
    <name evidence="4" type="ORF">KR093_002988</name>
</gene>
<accession>A0AAD4JWI5</accession>